<evidence type="ECO:0000256" key="1">
    <source>
        <dbReference type="SAM" id="MobiDB-lite"/>
    </source>
</evidence>
<keyword evidence="2" id="KW-0812">Transmembrane</keyword>
<organism evidence="3">
    <name type="scientific">Marseillevirus LCMAC101</name>
    <dbReference type="NCBI Taxonomy" id="2506602"/>
    <lineage>
        <taxon>Viruses</taxon>
        <taxon>Varidnaviria</taxon>
        <taxon>Bamfordvirae</taxon>
        <taxon>Nucleocytoviricota</taxon>
        <taxon>Megaviricetes</taxon>
        <taxon>Pimascovirales</taxon>
        <taxon>Pimascovirales incertae sedis</taxon>
        <taxon>Marseilleviridae</taxon>
    </lineage>
</organism>
<accession>A0A481YR67</accession>
<feature type="transmembrane region" description="Helical" evidence="2">
    <location>
        <begin position="665"/>
        <end position="688"/>
    </location>
</feature>
<feature type="region of interest" description="Disordered" evidence="1">
    <location>
        <begin position="638"/>
        <end position="658"/>
    </location>
</feature>
<evidence type="ECO:0000313" key="3">
    <source>
        <dbReference type="EMBL" id="QBK85763.1"/>
    </source>
</evidence>
<gene>
    <name evidence="3" type="ORF">LCMAC101_03580</name>
</gene>
<evidence type="ECO:0000256" key="2">
    <source>
        <dbReference type="SAM" id="Phobius"/>
    </source>
</evidence>
<sequence>MQVLRNKRNFQSLVSAEIPQGELVAQEVNNEWCDTNQHGGNQIYLKLTNLAGGPQGDSSLKWLDYFDDESNDVSTLTWSVDPTYNFFITPSKDTSDNRSFLLMADSKNFDISQNKWNNWKTRLCTTPDDDQRCDSTSNVHNCSIGHRQRDEKYWGTPQSYCLAQTHYADTDCVHISTDNKKRKSWWGRSPYTNGKRGPSFCNAVANVASMDNRAKHVYSFFLDGSREYPQSSPTSSSSSSCKGCTRDSQNSGTPCPSNGQTDLLNACPGPGCTGGYYGANSQYSTWISDNTAAACCSMTATAASSEICGDFAFNPGSAGSKCPSLMADYCVNNWNSCAIDEDRGECTSPSGTACNSYLTGGGGSVASVQETISGYINDPHRNPTDYISWKFKDQEGSPSYNYYKKWSCTVEPSGDFPTTGKVCDRDDSKDPFFVYTIPYLCEHTGIPGTCDAMLGYFCQEFDRDDLIADPTLLNMCGCFLLPYQQFGEATPYSKPNLVWSCQPSNRSCPTGTGANKCCWRDVEGVTPKESPYYTDANCDPVCLNTLIPSQIGYCDRPICVIDDIVVNSVNSSNGEITLTQICGTPDPDGNYGYCYIGDVTINTDKPPISVDINNNCSQCFQFTDTIANSIQIECDGSDYNPDYPGGQPDQPEEEEEEGRPWYKRWITIITVIIIAVLLVLGFGIGYYYRHKKVAVPEVEVYDPSDAYYDFDFSDYDFGNQ</sequence>
<dbReference type="EMBL" id="MK500327">
    <property type="protein sequence ID" value="QBK85763.1"/>
    <property type="molecule type" value="Genomic_DNA"/>
</dbReference>
<keyword evidence="2" id="KW-0472">Membrane</keyword>
<name>A0A481YR67_9VIRU</name>
<protein>
    <submittedName>
        <fullName evidence="3">Uncharacterized protein</fullName>
    </submittedName>
</protein>
<keyword evidence="2" id="KW-1133">Transmembrane helix</keyword>
<reference evidence="3" key="1">
    <citation type="journal article" date="2019" name="MBio">
        <title>Virus Genomes from Deep Sea Sediments Expand the Ocean Megavirome and Support Independent Origins of Viral Gigantism.</title>
        <authorList>
            <person name="Backstrom D."/>
            <person name="Yutin N."/>
            <person name="Jorgensen S.L."/>
            <person name="Dharamshi J."/>
            <person name="Homa F."/>
            <person name="Zaremba-Niedwiedzka K."/>
            <person name="Spang A."/>
            <person name="Wolf Y.I."/>
            <person name="Koonin E.V."/>
            <person name="Ettema T.J."/>
        </authorList>
    </citation>
    <scope>NUCLEOTIDE SEQUENCE</scope>
</reference>
<proteinExistence type="predicted"/>